<evidence type="ECO:0000259" key="9">
    <source>
        <dbReference type="PROSITE" id="PS50011"/>
    </source>
</evidence>
<evidence type="ECO:0000256" key="4">
    <source>
        <dbReference type="ARBA" id="ARBA00022741"/>
    </source>
</evidence>
<organism evidence="10 11">
    <name type="scientific">Prauserella oleivorans</name>
    <dbReference type="NCBI Taxonomy" id="1478153"/>
    <lineage>
        <taxon>Bacteria</taxon>
        <taxon>Bacillati</taxon>
        <taxon>Actinomycetota</taxon>
        <taxon>Actinomycetes</taxon>
        <taxon>Pseudonocardiales</taxon>
        <taxon>Pseudonocardiaceae</taxon>
        <taxon>Prauserella</taxon>
    </lineage>
</organism>
<keyword evidence="3 10" id="KW-0808">Transferase</keyword>
<dbReference type="PANTHER" id="PTHR43289">
    <property type="entry name" value="MITOGEN-ACTIVATED PROTEIN KINASE KINASE KINASE 20-RELATED"/>
    <property type="match status" value="1"/>
</dbReference>
<dbReference type="PROSITE" id="PS00107">
    <property type="entry name" value="PROTEIN_KINASE_ATP"/>
    <property type="match status" value="1"/>
</dbReference>
<feature type="compositionally biased region" description="Low complexity" evidence="8">
    <location>
        <begin position="366"/>
        <end position="391"/>
    </location>
</feature>
<evidence type="ECO:0000256" key="2">
    <source>
        <dbReference type="ARBA" id="ARBA00022527"/>
    </source>
</evidence>
<feature type="compositionally biased region" description="Pro residues" evidence="8">
    <location>
        <begin position="280"/>
        <end position="298"/>
    </location>
</feature>
<feature type="compositionally biased region" description="Basic and acidic residues" evidence="8">
    <location>
        <begin position="496"/>
        <end position="519"/>
    </location>
</feature>
<keyword evidence="4 7" id="KW-0547">Nucleotide-binding</keyword>
<evidence type="ECO:0000256" key="1">
    <source>
        <dbReference type="ARBA" id="ARBA00012513"/>
    </source>
</evidence>
<feature type="region of interest" description="Disordered" evidence="8">
    <location>
        <begin position="357"/>
        <end position="391"/>
    </location>
</feature>
<feature type="compositionally biased region" description="Pro residues" evidence="8">
    <location>
        <begin position="308"/>
        <end position="319"/>
    </location>
</feature>
<dbReference type="SMART" id="SM00220">
    <property type="entry name" value="S_TKc"/>
    <property type="match status" value="1"/>
</dbReference>
<dbReference type="InterPro" id="IPR008271">
    <property type="entry name" value="Ser/Thr_kinase_AS"/>
</dbReference>
<dbReference type="CDD" id="cd14014">
    <property type="entry name" value="STKc_PknB_like"/>
    <property type="match status" value="1"/>
</dbReference>
<evidence type="ECO:0000256" key="7">
    <source>
        <dbReference type="PROSITE-ProRule" id="PRU10141"/>
    </source>
</evidence>
<dbReference type="EMBL" id="JBHUOF010000021">
    <property type="protein sequence ID" value="MFD2800742.1"/>
    <property type="molecule type" value="Genomic_DNA"/>
</dbReference>
<keyword evidence="5 10" id="KW-0418">Kinase</keyword>
<dbReference type="PROSITE" id="PS00108">
    <property type="entry name" value="PROTEIN_KINASE_ST"/>
    <property type="match status" value="1"/>
</dbReference>
<dbReference type="Pfam" id="PF00069">
    <property type="entry name" value="Pkinase"/>
    <property type="match status" value="1"/>
</dbReference>
<keyword evidence="2" id="KW-0723">Serine/threonine-protein kinase</keyword>
<sequence length="527" mass="54681">MSEDEGRLIAGRYRLQSRIGSGAMGVVWRAVDDRLDRTVAVKQLLLPPGLNEVETDKARQRAFREGRIAARLQHPNAISVYNVAEDAGQPVLVMEYLPSRSLSAVLAERRVLPPTEVARLGAQVASALTAAHAAGVIHRDVKPGNILLGDDGTTKITDFGISRAAGDITVTSTGLLAGTPAFLSPEAARGAEPGPASDVFSLGATLYAAVEGTPPFGAIDNEIALLHTVATGTTIPPRQAGPLAGPLQAMLQTEPSARPTMAQVAETLRTVADGGTVAPADPPTVPATAAVPPPPPRRPATRVDLHPAGPPPAAAPAPAAPAATRRSSTRVLVTALAVLTAAAIGILVAELLVGATGSSGSPRAGAPPTTEAPRTSEPPATTTTTSVAPSSEELEQAVADYYALLPDDPDSAWQELGPGLRAQGKSAYEDFWNGIERVSLVAGPRALDSATVQVQLDFTTDDGKVTREVHRLGMVTTSGTPRIDSDQLVSSRVVKKPSDEDKGGKDKKDDEGKDDKDGKDEGDEKDN</sequence>
<keyword evidence="11" id="KW-1185">Reference proteome</keyword>
<accession>A0ABW5WA24</accession>
<protein>
    <recommendedName>
        <fullName evidence="1">non-specific serine/threonine protein kinase</fullName>
        <ecNumber evidence="1">2.7.11.1</ecNumber>
    </recommendedName>
</protein>
<dbReference type="Proteomes" id="UP001597478">
    <property type="component" value="Unassembled WGS sequence"/>
</dbReference>
<comment type="caution">
    <text evidence="10">The sequence shown here is derived from an EMBL/GenBank/DDBJ whole genome shotgun (WGS) entry which is preliminary data.</text>
</comment>
<dbReference type="InterPro" id="IPR017441">
    <property type="entry name" value="Protein_kinase_ATP_BS"/>
</dbReference>
<feature type="region of interest" description="Disordered" evidence="8">
    <location>
        <begin position="477"/>
        <end position="527"/>
    </location>
</feature>
<proteinExistence type="predicted"/>
<evidence type="ECO:0000256" key="6">
    <source>
        <dbReference type="ARBA" id="ARBA00022840"/>
    </source>
</evidence>
<evidence type="ECO:0000313" key="11">
    <source>
        <dbReference type="Proteomes" id="UP001597478"/>
    </source>
</evidence>
<dbReference type="PANTHER" id="PTHR43289:SF6">
    <property type="entry name" value="SERINE_THREONINE-PROTEIN KINASE NEKL-3"/>
    <property type="match status" value="1"/>
</dbReference>
<feature type="domain" description="Protein kinase" evidence="9">
    <location>
        <begin position="13"/>
        <end position="271"/>
    </location>
</feature>
<gene>
    <name evidence="10" type="ORF">ACFS2C_15210</name>
</gene>
<keyword evidence="6 7" id="KW-0067">ATP-binding</keyword>
<dbReference type="SUPFAM" id="SSF56112">
    <property type="entry name" value="Protein kinase-like (PK-like)"/>
    <property type="match status" value="1"/>
</dbReference>
<dbReference type="Gene3D" id="1.10.510.10">
    <property type="entry name" value="Transferase(Phosphotransferase) domain 1"/>
    <property type="match status" value="1"/>
</dbReference>
<dbReference type="InterPro" id="IPR000719">
    <property type="entry name" value="Prot_kinase_dom"/>
</dbReference>
<feature type="binding site" evidence="7">
    <location>
        <position position="42"/>
    </location>
    <ligand>
        <name>ATP</name>
        <dbReference type="ChEBI" id="CHEBI:30616"/>
    </ligand>
</feature>
<dbReference type="GO" id="GO:0004674">
    <property type="term" value="F:protein serine/threonine kinase activity"/>
    <property type="evidence" value="ECO:0007669"/>
    <property type="project" value="UniProtKB-EC"/>
</dbReference>
<dbReference type="InterPro" id="IPR011009">
    <property type="entry name" value="Kinase-like_dom_sf"/>
</dbReference>
<evidence type="ECO:0000256" key="3">
    <source>
        <dbReference type="ARBA" id="ARBA00022679"/>
    </source>
</evidence>
<name>A0ABW5WA24_9PSEU</name>
<evidence type="ECO:0000313" key="10">
    <source>
        <dbReference type="EMBL" id="MFD2800742.1"/>
    </source>
</evidence>
<dbReference type="Gene3D" id="3.30.200.20">
    <property type="entry name" value="Phosphorylase Kinase, domain 1"/>
    <property type="match status" value="1"/>
</dbReference>
<evidence type="ECO:0000256" key="5">
    <source>
        <dbReference type="ARBA" id="ARBA00022777"/>
    </source>
</evidence>
<dbReference type="EC" id="2.7.11.1" evidence="1"/>
<dbReference type="PROSITE" id="PS50011">
    <property type="entry name" value="PROTEIN_KINASE_DOM"/>
    <property type="match status" value="1"/>
</dbReference>
<feature type="region of interest" description="Disordered" evidence="8">
    <location>
        <begin position="274"/>
        <end position="325"/>
    </location>
</feature>
<evidence type="ECO:0000256" key="8">
    <source>
        <dbReference type="SAM" id="MobiDB-lite"/>
    </source>
</evidence>
<dbReference type="RefSeq" id="WP_377390470.1">
    <property type="nucleotide sequence ID" value="NZ_JBHSAN010000024.1"/>
</dbReference>
<reference evidence="11" key="1">
    <citation type="journal article" date="2019" name="Int. J. Syst. Evol. Microbiol.">
        <title>The Global Catalogue of Microorganisms (GCM) 10K type strain sequencing project: providing services to taxonomists for standard genome sequencing and annotation.</title>
        <authorList>
            <consortium name="The Broad Institute Genomics Platform"/>
            <consortium name="The Broad Institute Genome Sequencing Center for Infectious Disease"/>
            <person name="Wu L."/>
            <person name="Ma J."/>
        </authorList>
    </citation>
    <scope>NUCLEOTIDE SEQUENCE [LARGE SCALE GENOMIC DNA]</scope>
    <source>
        <strain evidence="11">IBRC-M 10906</strain>
    </source>
</reference>